<comment type="caution">
    <text evidence="1">The sequence shown here is derived from an EMBL/GenBank/DDBJ whole genome shotgun (WGS) entry which is preliminary data.</text>
</comment>
<sequence>MPAQWARQPEGRATLTVRAPRPACRCTREFSGRRPKPRVTARAIGQTTRGHSYPNVTAASSMKTTSLGDGSVRGMARVMRYRLPKKGQVVPEDDWYRRTRKQ</sequence>
<dbReference type="EMBL" id="AAKL01000001">
    <property type="protein sequence ID" value="EAP74792.1"/>
    <property type="molecule type" value="Genomic_DNA"/>
</dbReference>
<evidence type="ECO:0000313" key="1">
    <source>
        <dbReference type="EMBL" id="EAP74792.1"/>
    </source>
</evidence>
<gene>
    <name evidence="1" type="ORF">RRSL_04656</name>
</gene>
<evidence type="ECO:0000313" key="2">
    <source>
        <dbReference type="Proteomes" id="UP000005933"/>
    </source>
</evidence>
<protein>
    <submittedName>
        <fullName evidence="1">Uncharacterized protein</fullName>
    </submittedName>
</protein>
<dbReference type="AlphaFoldDB" id="A0AB33VIW9"/>
<proteinExistence type="predicted"/>
<organism evidence="1 2">
    <name type="scientific">Ralstonia solanacearum (strain UW551)</name>
    <dbReference type="NCBI Taxonomy" id="342110"/>
    <lineage>
        <taxon>Bacteria</taxon>
        <taxon>Pseudomonadati</taxon>
        <taxon>Pseudomonadota</taxon>
        <taxon>Betaproteobacteria</taxon>
        <taxon>Burkholderiales</taxon>
        <taxon>Burkholderiaceae</taxon>
        <taxon>Ralstonia</taxon>
        <taxon>Ralstonia solanacearum species complex</taxon>
    </lineage>
</organism>
<name>A0AB33VIW9_RALSU</name>
<accession>A0AB33VIW9</accession>
<dbReference type="Proteomes" id="UP000005933">
    <property type="component" value="Unassembled WGS sequence"/>
</dbReference>
<reference evidence="1 2" key="1">
    <citation type="journal article" date="2006" name="Mol. Plant Microbe Interact.">
        <title>Identification of open reading frames unique to a select agent: Ralstonia solanacearum race 3 biovar 2.</title>
        <authorList>
            <person name="Gabriel D.W."/>
            <person name="Allen C."/>
            <person name="Schell M."/>
            <person name="Denny T.P."/>
            <person name="Greenberg J.T."/>
            <person name="Duan Y.P."/>
            <person name="Flores-Cruz Z."/>
            <person name="Huang Q."/>
            <person name="Clifford J.M."/>
            <person name="Presting G."/>
            <person name="Gonzalez E.T."/>
            <person name="Reddy J."/>
            <person name="Elphinstone J."/>
            <person name="Swanson J."/>
            <person name="Yao J."/>
            <person name="Mulholland V."/>
            <person name="Liu L."/>
            <person name="Farmerie W."/>
            <person name="Patnaikuni M."/>
            <person name="Balogh B."/>
            <person name="Norman D."/>
            <person name="Alvarez A."/>
            <person name="Castillo J.A."/>
            <person name="Jones J."/>
            <person name="Saddler G."/>
            <person name="Walunas T."/>
            <person name="Zhukov A."/>
            <person name="Mikhailova N."/>
        </authorList>
    </citation>
    <scope>NUCLEOTIDE SEQUENCE [LARGE SCALE GENOMIC DNA]</scope>
    <source>
        <strain evidence="1 2">UW551</strain>
    </source>
</reference>